<dbReference type="EMBL" id="RVIJ01000054">
    <property type="protein sequence ID" value="MLW03630.1"/>
    <property type="molecule type" value="Genomic_DNA"/>
</dbReference>
<dbReference type="Proteomes" id="UP000885392">
    <property type="component" value="Unassembled WGS sequence"/>
</dbReference>
<proteinExistence type="inferred from homology"/>
<dbReference type="EMBL" id="RSMR01000057">
    <property type="protein sequence ID" value="MIK95004.1"/>
    <property type="molecule type" value="Genomic_DNA"/>
</dbReference>
<dbReference type="InterPro" id="IPR041354">
    <property type="entry name" value="4PPT_N"/>
</dbReference>
<dbReference type="EMBL" id="VFRH01000034">
    <property type="protein sequence ID" value="TPQ04948.1"/>
    <property type="molecule type" value="Genomic_DNA"/>
</dbReference>
<dbReference type="EMBL" id="RNKS01000047">
    <property type="protein sequence ID" value="MGD30826.1"/>
    <property type="molecule type" value="Genomic_DNA"/>
</dbReference>
<dbReference type="InterPro" id="IPR003542">
    <property type="entry name" value="Enbac_synth_compD-like"/>
</dbReference>
<feature type="binding site" evidence="12">
    <location>
        <position position="63"/>
    </location>
    <ligand>
        <name>CoA</name>
        <dbReference type="ChEBI" id="CHEBI:57287"/>
    </ligand>
</feature>
<evidence type="ECO:0000313" key="25">
    <source>
        <dbReference type="Proteomes" id="UP000251994"/>
    </source>
</evidence>
<dbReference type="GO" id="GO:0009239">
    <property type="term" value="P:enterobactin biosynthetic process"/>
    <property type="evidence" value="ECO:0007669"/>
    <property type="project" value="UniProtKB-UniPathway"/>
</dbReference>
<dbReference type="PANTHER" id="PTHR38096">
    <property type="entry name" value="ENTEROBACTIN SYNTHASE COMPONENT D"/>
    <property type="match status" value="1"/>
</dbReference>
<reference evidence="23" key="1">
    <citation type="submission" date="2016-09" db="EMBL/GenBank/DDBJ databases">
        <title>Whole genome sequencing of Salmonella enterica.</title>
        <authorList>
            <person name="Bell R."/>
        </authorList>
    </citation>
    <scope>NUCLEOTIDE SEQUENCE [LARGE SCALE GENOMIC DNA]</scope>
    <source>
        <strain evidence="23">CFSAN044929</strain>
    </source>
</reference>
<comment type="cofactor">
    <cofactor evidence="13">
        <name>Mg(2+)</name>
        <dbReference type="ChEBI" id="CHEBI:18420"/>
    </cofactor>
</comment>
<evidence type="ECO:0000313" key="18">
    <source>
        <dbReference type="EMBL" id="MGD30826.1"/>
    </source>
</evidence>
<comment type="catalytic activity">
    <reaction evidence="11">
        <text>apo-[peptidyl-carrier protein] + CoA = holo-[peptidyl-carrier protein] + adenosine 3',5'-bisphosphate + H(+)</text>
        <dbReference type="Rhea" id="RHEA:46228"/>
        <dbReference type="Rhea" id="RHEA-COMP:11479"/>
        <dbReference type="Rhea" id="RHEA-COMP:11480"/>
        <dbReference type="ChEBI" id="CHEBI:15378"/>
        <dbReference type="ChEBI" id="CHEBI:29999"/>
        <dbReference type="ChEBI" id="CHEBI:57287"/>
        <dbReference type="ChEBI" id="CHEBI:58343"/>
        <dbReference type="ChEBI" id="CHEBI:64479"/>
    </reaction>
</comment>
<dbReference type="Proteomes" id="UP000866740">
    <property type="component" value="Unassembled WGS sequence"/>
</dbReference>
<dbReference type="GO" id="GO:0009366">
    <property type="term" value="C:enterobactin synthetase complex"/>
    <property type="evidence" value="ECO:0007669"/>
    <property type="project" value="InterPro"/>
</dbReference>
<dbReference type="Proteomes" id="UP000839834">
    <property type="component" value="Unassembled WGS sequence"/>
</dbReference>
<dbReference type="GO" id="GO:0000287">
    <property type="term" value="F:magnesium ion binding"/>
    <property type="evidence" value="ECO:0007669"/>
    <property type="project" value="InterPro"/>
</dbReference>
<dbReference type="EMBL" id="RSUV01000036">
    <property type="protein sequence ID" value="MIV47080.1"/>
    <property type="molecule type" value="Genomic_DNA"/>
</dbReference>
<keyword evidence="13" id="KW-0460">Magnesium</keyword>
<evidence type="ECO:0000256" key="12">
    <source>
        <dbReference type="PIRSR" id="PIRSR603542-1"/>
    </source>
</evidence>
<name>A0A1S0ZPD3_SALER</name>
<dbReference type="Proteomes" id="UP000839526">
    <property type="component" value="Unassembled WGS sequence"/>
</dbReference>
<dbReference type="GO" id="GO:0008897">
    <property type="term" value="F:holo-[acyl-carrier-protein] synthase activity"/>
    <property type="evidence" value="ECO:0007669"/>
    <property type="project" value="InterPro"/>
</dbReference>
<evidence type="ECO:0000256" key="6">
    <source>
        <dbReference type="ARBA" id="ARBA00022679"/>
    </source>
</evidence>
<evidence type="ECO:0000256" key="5">
    <source>
        <dbReference type="ARBA" id="ARBA00019087"/>
    </source>
</evidence>
<dbReference type="SUPFAM" id="SSF56214">
    <property type="entry name" value="4'-phosphopantetheinyl transferase"/>
    <property type="match status" value="1"/>
</dbReference>
<dbReference type="PANTHER" id="PTHR38096:SF1">
    <property type="entry name" value="ENTEROBACTIN SYNTHASE COMPONENT D"/>
    <property type="match status" value="1"/>
</dbReference>
<dbReference type="UniPathway" id="UPA00017"/>
<dbReference type="Pfam" id="PF01648">
    <property type="entry name" value="ACPS"/>
    <property type="match status" value="1"/>
</dbReference>
<evidence type="ECO:0000313" key="19">
    <source>
        <dbReference type="EMBL" id="MIK95004.1"/>
    </source>
</evidence>
<dbReference type="InterPro" id="IPR037143">
    <property type="entry name" value="4-PPantetheinyl_Trfase_dom_sf"/>
</dbReference>
<feature type="domain" description="4'-phosphopantetheinyl transferase N-terminal" evidence="15">
    <location>
        <begin position="56"/>
        <end position="117"/>
    </location>
</feature>
<dbReference type="Proteomes" id="UP000320106">
    <property type="component" value="Unassembled WGS sequence"/>
</dbReference>
<gene>
    <name evidence="20" type="ORF">A7E06_27320</name>
    <name evidence="23" type="ORF">A7S51_13680</name>
    <name evidence="16" type="ORF">CHC34_17465</name>
    <name evidence="22" type="ORF">D9O31_17110</name>
    <name evidence="21" type="ORF">EAK82_26420</name>
    <name evidence="18" type="ORF">EE393_18030</name>
    <name evidence="24" type="ORF">FJR63_23105</name>
    <name evidence="19" type="ORF">KO51_26935</name>
    <name evidence="17" type="ORF">NL99_26090</name>
</gene>
<dbReference type="EMBL" id="RWAH01000016">
    <property type="protein sequence ID" value="MMS78216.1"/>
    <property type="molecule type" value="Genomic_DNA"/>
</dbReference>
<dbReference type="EMBL" id="AAACVH010000075">
    <property type="protein sequence ID" value="EAA8668332.1"/>
    <property type="molecule type" value="Genomic_DNA"/>
</dbReference>
<evidence type="ECO:0000256" key="11">
    <source>
        <dbReference type="ARBA" id="ARBA00049191"/>
    </source>
</evidence>
<evidence type="ECO:0000313" key="20">
    <source>
        <dbReference type="EMBL" id="MIV47080.1"/>
    </source>
</evidence>
<keyword evidence="6 16" id="KW-0808">Transferase</keyword>
<reference evidence="16 25" key="2">
    <citation type="submission" date="2018-06" db="EMBL/GenBank/DDBJ databases">
        <title>Completed Genome Sequences of 32 Strains from Various Serotypes of Salmonella enterica.</title>
        <authorList>
            <person name="Nash J.H.E."/>
            <person name="Robertson J."/>
            <person name="Bessonov K."/>
        </authorList>
    </citation>
    <scope>NUCLEOTIDE SEQUENCE [LARGE SCALE GENOMIC DNA]</scope>
    <source>
        <strain evidence="16 25">SA20021456</strain>
    </source>
</reference>
<comment type="catalytic activity">
    <reaction evidence="10">
        <text>apo-[aryl-carrier protein] + CoA = holo-[aryl-carrier protein] + adenosine 3',5'-bisphosphate + H(+)</text>
        <dbReference type="Rhea" id="RHEA:48404"/>
        <dbReference type="Rhea" id="RHEA-COMP:15903"/>
        <dbReference type="Rhea" id="RHEA-COMP:17557"/>
        <dbReference type="ChEBI" id="CHEBI:15378"/>
        <dbReference type="ChEBI" id="CHEBI:29999"/>
        <dbReference type="ChEBI" id="CHEBI:57287"/>
        <dbReference type="ChEBI" id="CHEBI:58343"/>
        <dbReference type="ChEBI" id="CHEBI:64479"/>
    </reaction>
</comment>
<dbReference type="InterPro" id="IPR008278">
    <property type="entry name" value="4-PPantetheinyl_Trfase_dom"/>
</dbReference>
<feature type="binding site" evidence="12">
    <location>
        <position position="128"/>
    </location>
    <ligand>
        <name>CoA</name>
        <dbReference type="ChEBI" id="CHEBI:57287"/>
    </ligand>
</feature>
<dbReference type="RefSeq" id="WP_023246651.1">
    <property type="nucleotide sequence ID" value="NZ_CP030219.1"/>
</dbReference>
<dbReference type="EMBL" id="CP030219">
    <property type="protein sequence ID" value="AXD72576.1"/>
    <property type="molecule type" value="Genomic_DNA"/>
</dbReference>
<evidence type="ECO:0000259" key="14">
    <source>
        <dbReference type="Pfam" id="PF01648"/>
    </source>
</evidence>
<comment type="function">
    <text evidence="1">Involved in the biosynthesis of the siderophore enterobactin (enterochelin), which is a macrocyclic trimeric lactone of N-(2,3-dihydroxybenzoyl)-serine. The serine trilactone serves as a scaffolding for the three catechol functionalities that provide hexadentate coordination for the tightly ligated iron(2+) atoms. Plays an essential role in the assembly of the enterobactin by catalyzing the transfer of the 4'-phosphopantetheine (Ppant) moiety from coenzyme A to the apo-domains of both EntB (ArCP domain) and EntF (PCP domain) to yield their holo-forms which make them competent for the activation of 2,3-dihydroxybenzoate (DHB) and L-serine, respectively.</text>
</comment>
<feature type="binding site" evidence="13">
    <location>
        <position position="128"/>
    </location>
    <ligand>
        <name>Mg(2+)</name>
        <dbReference type="ChEBI" id="CHEBI:18420"/>
    </ligand>
</feature>
<evidence type="ECO:0000256" key="10">
    <source>
        <dbReference type="ARBA" id="ARBA00049176"/>
    </source>
</evidence>
<accession>A0A1S0ZPD3</accession>
<evidence type="ECO:0000313" key="22">
    <source>
        <dbReference type="EMBL" id="MMS78216.1"/>
    </source>
</evidence>
<reference evidence="24 26" key="5">
    <citation type="submission" date="2019-06" db="EMBL/GenBank/DDBJ databases">
        <title>Comparative genome anaysis of Salmonella and Staphylococcus aureus isolated from China.</title>
        <authorList>
            <person name="Li L."/>
        </authorList>
    </citation>
    <scope>NUCLEOTIDE SEQUENCE [LARGE SCALE GENOMIC DNA]</scope>
    <source>
        <strain evidence="24 26">GSJ/2016-Sal.-012</strain>
    </source>
</reference>
<dbReference type="EMBL" id="MLTE01000008">
    <property type="protein sequence ID" value="OHJ51905.1"/>
    <property type="molecule type" value="Genomic_DNA"/>
</dbReference>
<dbReference type="Pfam" id="PF17837">
    <property type="entry name" value="4PPT_N"/>
    <property type="match status" value="1"/>
</dbReference>
<evidence type="ECO:0000259" key="15">
    <source>
        <dbReference type="Pfam" id="PF17837"/>
    </source>
</evidence>
<evidence type="ECO:0000313" key="17">
    <source>
        <dbReference type="EMBL" id="EAA8668332.1"/>
    </source>
</evidence>
<feature type="domain" description="4'-phosphopantetheinyl transferase" evidence="14">
    <location>
        <begin position="126"/>
        <end position="226"/>
    </location>
</feature>
<feature type="binding site" evidence="12">
    <location>
        <position position="172"/>
    </location>
    <ligand>
        <name>CoA</name>
        <dbReference type="ChEBI" id="CHEBI:57287"/>
    </ligand>
</feature>
<evidence type="ECO:0000256" key="3">
    <source>
        <dbReference type="ARBA" id="ARBA00008342"/>
    </source>
</evidence>
<dbReference type="Proteomes" id="UP000885283">
    <property type="component" value="Unassembled WGS sequence"/>
</dbReference>
<evidence type="ECO:0000256" key="4">
    <source>
        <dbReference type="ARBA" id="ARBA00011503"/>
    </source>
</evidence>
<evidence type="ECO:0000256" key="2">
    <source>
        <dbReference type="ARBA" id="ARBA00004993"/>
    </source>
</evidence>
<keyword evidence="7" id="KW-0259">Enterobactin biosynthesis</keyword>
<dbReference type="AlphaFoldDB" id="A0A1S0ZPD3"/>
<evidence type="ECO:0000256" key="8">
    <source>
        <dbReference type="ARBA" id="ARBA00029894"/>
    </source>
</evidence>
<dbReference type="Proteomes" id="UP000839530">
    <property type="component" value="Unassembled WGS sequence"/>
</dbReference>
<evidence type="ECO:0000256" key="13">
    <source>
        <dbReference type="PIRSR" id="PIRSR603542-2"/>
    </source>
</evidence>
<dbReference type="PRINTS" id="PR01399">
    <property type="entry name" value="ENTSNTHTASED"/>
</dbReference>
<evidence type="ECO:0000256" key="7">
    <source>
        <dbReference type="ARBA" id="ARBA00023191"/>
    </source>
</evidence>
<dbReference type="GO" id="GO:0005886">
    <property type="term" value="C:plasma membrane"/>
    <property type="evidence" value="ECO:0007669"/>
    <property type="project" value="TreeGrafter"/>
</dbReference>
<organism evidence="23">
    <name type="scientific">Salmonella enterica</name>
    <name type="common">Salmonella choleraesuis</name>
    <dbReference type="NCBI Taxonomy" id="28901"/>
    <lineage>
        <taxon>Bacteria</taxon>
        <taxon>Pseudomonadati</taxon>
        <taxon>Pseudomonadota</taxon>
        <taxon>Gammaproteobacteria</taxon>
        <taxon>Enterobacterales</taxon>
        <taxon>Enterobacteriaceae</taxon>
        <taxon>Salmonella</taxon>
    </lineage>
</organism>
<evidence type="ECO:0000313" key="21">
    <source>
        <dbReference type="EMBL" id="MLW03630.1"/>
    </source>
</evidence>
<evidence type="ECO:0000256" key="9">
    <source>
        <dbReference type="ARBA" id="ARBA00031996"/>
    </source>
</evidence>
<sequence length="238" mass="26548">MFTKQFTKYSRGFVHTLQCGFVTAHPEVKYCIVDFDPEHYNDRLFDSLAIQLPLALKQSCIKRKAEYLAVRYAAKGILSMAGCKHIPGTAMDRSPVWPVGWCGSLSHSNNSAIALIASEAIGVMPGVDLEFLRKNEILGVAGLLARDEELALIKHTNIDYENGLYLLFSIKESLFKSLYPELGERKAGFKDVRVIGIDTISGDVTLELTKTLSLYYVEGFQITGKYIIDTNMIITLVL</sequence>
<evidence type="ECO:0000313" key="24">
    <source>
        <dbReference type="EMBL" id="TPQ04948.1"/>
    </source>
</evidence>
<comment type="similarity">
    <text evidence="3">Belongs to the P-Pant transferase superfamily. EntD family.</text>
</comment>
<evidence type="ECO:0000313" key="26">
    <source>
        <dbReference type="Proteomes" id="UP000320106"/>
    </source>
</evidence>
<comment type="pathway">
    <text evidence="2">Siderophore biosynthesis; enterobactin biosynthesis.</text>
</comment>
<protein>
    <recommendedName>
        <fullName evidence="5">Enterobactin synthase component D</fullName>
    </recommendedName>
    <alternativeName>
        <fullName evidence="8">4'-phosphopantetheinyl transferase EntD</fullName>
    </alternativeName>
    <alternativeName>
        <fullName evidence="9">Enterochelin synthase D</fullName>
    </alternativeName>
</protein>
<evidence type="ECO:0000313" key="16">
    <source>
        <dbReference type="EMBL" id="AXD72576.1"/>
    </source>
</evidence>
<evidence type="ECO:0000256" key="1">
    <source>
        <dbReference type="ARBA" id="ARBA00003937"/>
    </source>
</evidence>
<comment type="subunit">
    <text evidence="4">EntB, EntD, EntE, and EntF form a multienzyme complex called enterobactin synthase.</text>
</comment>
<feature type="binding site" evidence="12">
    <location>
        <position position="71"/>
    </location>
    <ligand>
        <name>CoA</name>
        <dbReference type="ChEBI" id="CHEBI:57287"/>
    </ligand>
</feature>
<feature type="binding site" evidence="12">
    <location>
        <position position="176"/>
    </location>
    <ligand>
        <name>CoA</name>
        <dbReference type="ChEBI" id="CHEBI:57287"/>
    </ligand>
</feature>
<feature type="binding site" evidence="13">
    <location>
        <position position="130"/>
    </location>
    <ligand>
        <name>Mg(2+)</name>
        <dbReference type="ChEBI" id="CHEBI:18420"/>
    </ligand>
</feature>
<keyword evidence="13" id="KW-0479">Metal-binding</keyword>
<evidence type="ECO:0000313" key="23">
    <source>
        <dbReference type="EMBL" id="OHJ51905.1"/>
    </source>
</evidence>
<dbReference type="Proteomes" id="UP000251994">
    <property type="component" value="Chromosome"/>
</dbReference>
<dbReference type="Proteomes" id="UP000885336">
    <property type="component" value="Unassembled WGS sequence"/>
</dbReference>
<reference evidence="21" key="4">
    <citation type="submission" date="2018-10" db="EMBL/GenBank/DDBJ databases">
        <authorList>
            <consortium name="PulseNet: The National Subtyping Network for Foodborne Disease Surveillance"/>
            <person name="Tarr C.L."/>
            <person name="Trees E."/>
            <person name="Katz L.S."/>
            <person name="Carleton-Romer H.A."/>
            <person name="Stroika S."/>
            <person name="Kucerova Z."/>
            <person name="Roache K.F."/>
            <person name="Sabol A.L."/>
            <person name="Besser J."/>
            <person name="Gerner-Smidt P."/>
        </authorList>
    </citation>
    <scope>NUCLEOTIDE SEQUENCE [LARGE SCALE GENOMIC DNA]</scope>
    <source>
        <strain evidence="21">PNUSAS038541</strain>
        <strain evidence="22">PNUSAS052121</strain>
        <strain evidence="18">PNUSAS058450</strain>
    </source>
</reference>
<feature type="binding site" evidence="12">
    <location>
        <begin position="106"/>
        <end position="107"/>
    </location>
    <ligand>
        <name>CoA</name>
        <dbReference type="ChEBI" id="CHEBI:57287"/>
    </ligand>
</feature>
<reference evidence="17" key="3">
    <citation type="submission" date="2018-08" db="EMBL/GenBank/DDBJ databases">
        <authorList>
            <consortium name="GenomeTrakr network: Whole genome sequencing for foodborne pathogen traceback"/>
        </authorList>
    </citation>
    <scope>NUCLEOTIDE SEQUENCE [LARGE SCALE GENOMIC DNA]</scope>
    <source>
        <strain evidence="20">CFSAN048114</strain>
        <strain evidence="19">FLUFL-1338</strain>
        <strain evidence="17">FLUFL-367</strain>
    </source>
</reference>